<evidence type="ECO:0000256" key="1">
    <source>
        <dbReference type="SAM" id="MobiDB-lite"/>
    </source>
</evidence>
<gene>
    <name evidence="2" type="ORF">SETIT_5G243000v2</name>
</gene>
<name>A0A368R8F3_SETIT</name>
<reference evidence="2" key="1">
    <citation type="journal article" date="2012" name="Nat. Biotechnol.">
        <title>Reference genome sequence of the model plant Setaria.</title>
        <authorList>
            <person name="Bennetzen J.L."/>
            <person name="Schmutz J."/>
            <person name="Wang H."/>
            <person name="Percifield R."/>
            <person name="Hawkins J."/>
            <person name="Pontaroli A.C."/>
            <person name="Estep M."/>
            <person name="Feng L."/>
            <person name="Vaughn J.N."/>
            <person name="Grimwood J."/>
            <person name="Jenkins J."/>
            <person name="Barry K."/>
            <person name="Lindquist E."/>
            <person name="Hellsten U."/>
            <person name="Deshpande S."/>
            <person name="Wang X."/>
            <person name="Wu X."/>
            <person name="Mitros T."/>
            <person name="Triplett J."/>
            <person name="Yang X."/>
            <person name="Ye C.Y."/>
            <person name="Mauro-Herrera M."/>
            <person name="Wang L."/>
            <person name="Li P."/>
            <person name="Sharma M."/>
            <person name="Sharma R."/>
            <person name="Ronald P.C."/>
            <person name="Panaud O."/>
            <person name="Kellogg E.A."/>
            <person name="Brutnell T.P."/>
            <person name="Doust A.N."/>
            <person name="Tuskan G.A."/>
            <person name="Rokhsar D."/>
            <person name="Devos K.M."/>
        </authorList>
    </citation>
    <scope>NUCLEOTIDE SEQUENCE [LARGE SCALE GENOMIC DNA]</scope>
    <source>
        <strain evidence="2">Yugu1</strain>
    </source>
</reference>
<feature type="region of interest" description="Disordered" evidence="1">
    <location>
        <begin position="160"/>
        <end position="183"/>
    </location>
</feature>
<reference evidence="2" key="2">
    <citation type="submission" date="2015-07" db="EMBL/GenBank/DDBJ databases">
        <authorList>
            <person name="Noorani M."/>
        </authorList>
    </citation>
    <scope>NUCLEOTIDE SEQUENCE</scope>
    <source>
        <strain evidence="2">Yugu1</strain>
    </source>
</reference>
<accession>A0A368R8F3</accession>
<organism evidence="2">
    <name type="scientific">Setaria italica</name>
    <name type="common">Foxtail millet</name>
    <name type="synonym">Panicum italicum</name>
    <dbReference type="NCBI Taxonomy" id="4555"/>
    <lineage>
        <taxon>Eukaryota</taxon>
        <taxon>Viridiplantae</taxon>
        <taxon>Streptophyta</taxon>
        <taxon>Embryophyta</taxon>
        <taxon>Tracheophyta</taxon>
        <taxon>Spermatophyta</taxon>
        <taxon>Magnoliopsida</taxon>
        <taxon>Liliopsida</taxon>
        <taxon>Poales</taxon>
        <taxon>Poaceae</taxon>
        <taxon>PACMAD clade</taxon>
        <taxon>Panicoideae</taxon>
        <taxon>Panicodae</taxon>
        <taxon>Paniceae</taxon>
        <taxon>Cenchrinae</taxon>
        <taxon>Setaria</taxon>
    </lineage>
</organism>
<sequence length="183" mass="20073">MERSPRTRFGASGALHAPCCSSRFARMRARRAEREAGAISYRLVVWSRRVHLNGGVVAGRRVGRTSAAAWPGLGGWAPDPIKAFPSRVPRREKLVGVAWGRCAAVRPVRGGDPGREGMEYPAAWILLCIRARTSSRPLDRAGCPAPGLCRAHDLTHHPRRYTRASRAEERPPPPAACWPAELT</sequence>
<evidence type="ECO:0000313" key="2">
    <source>
        <dbReference type="EMBL" id="RCV26412.1"/>
    </source>
</evidence>
<protein>
    <submittedName>
        <fullName evidence="2">Uncharacterized protein</fullName>
    </submittedName>
</protein>
<dbReference type="AlphaFoldDB" id="A0A368R8F3"/>
<proteinExistence type="predicted"/>
<dbReference type="EMBL" id="CM003532">
    <property type="protein sequence ID" value="RCV26412.1"/>
    <property type="molecule type" value="Genomic_DNA"/>
</dbReference>